<dbReference type="EMBL" id="CAMXCT010000186">
    <property type="protein sequence ID" value="CAI3975185.1"/>
    <property type="molecule type" value="Genomic_DNA"/>
</dbReference>
<keyword evidence="4" id="KW-1185">Reference proteome</keyword>
<feature type="compositionally biased region" description="Low complexity" evidence="1">
    <location>
        <begin position="158"/>
        <end position="168"/>
    </location>
</feature>
<feature type="compositionally biased region" description="Low complexity" evidence="1">
    <location>
        <begin position="114"/>
        <end position="130"/>
    </location>
</feature>
<feature type="compositionally biased region" description="Basic and acidic residues" evidence="1">
    <location>
        <begin position="182"/>
        <end position="201"/>
    </location>
</feature>
<evidence type="ECO:0000313" key="2">
    <source>
        <dbReference type="EMBL" id="CAI3975185.1"/>
    </source>
</evidence>
<protein>
    <submittedName>
        <fullName evidence="2">Uncharacterized protein</fullName>
    </submittedName>
</protein>
<accession>A0A9P1FHU6</accession>
<gene>
    <name evidence="2" type="ORF">C1SCF055_LOCUS3537</name>
</gene>
<feature type="region of interest" description="Disordered" evidence="1">
    <location>
        <begin position="1"/>
        <end position="223"/>
    </location>
</feature>
<comment type="caution">
    <text evidence="2">The sequence shown here is derived from an EMBL/GenBank/DDBJ whole genome shotgun (WGS) entry which is preliminary data.</text>
</comment>
<reference evidence="2" key="1">
    <citation type="submission" date="2022-10" db="EMBL/GenBank/DDBJ databases">
        <authorList>
            <person name="Chen Y."/>
            <person name="Dougan E. K."/>
            <person name="Chan C."/>
            <person name="Rhodes N."/>
            <person name="Thang M."/>
        </authorList>
    </citation>
    <scope>NUCLEOTIDE SEQUENCE</scope>
</reference>
<evidence type="ECO:0000256" key="1">
    <source>
        <dbReference type="SAM" id="MobiDB-lite"/>
    </source>
</evidence>
<proteinExistence type="predicted"/>
<organism evidence="2">
    <name type="scientific">Cladocopium goreaui</name>
    <dbReference type="NCBI Taxonomy" id="2562237"/>
    <lineage>
        <taxon>Eukaryota</taxon>
        <taxon>Sar</taxon>
        <taxon>Alveolata</taxon>
        <taxon>Dinophyceae</taxon>
        <taxon>Suessiales</taxon>
        <taxon>Symbiodiniaceae</taxon>
        <taxon>Cladocopium</taxon>
    </lineage>
</organism>
<evidence type="ECO:0000313" key="4">
    <source>
        <dbReference type="Proteomes" id="UP001152797"/>
    </source>
</evidence>
<evidence type="ECO:0000313" key="3">
    <source>
        <dbReference type="EMBL" id="CAL1128560.1"/>
    </source>
</evidence>
<dbReference type="EMBL" id="CAMXCT020000186">
    <property type="protein sequence ID" value="CAL1128560.1"/>
    <property type="molecule type" value="Genomic_DNA"/>
</dbReference>
<dbReference type="AlphaFoldDB" id="A0A9P1FHU6"/>
<dbReference type="Proteomes" id="UP001152797">
    <property type="component" value="Unassembled WGS sequence"/>
</dbReference>
<feature type="compositionally biased region" description="Low complexity" evidence="1">
    <location>
        <begin position="300"/>
        <end position="323"/>
    </location>
</feature>
<feature type="compositionally biased region" description="Low complexity" evidence="1">
    <location>
        <begin position="26"/>
        <end position="37"/>
    </location>
</feature>
<sequence>MPGSEKETKEEPPVASAANTEASEKATALAAPVTPAPRVRRSATSKSDLGSEKDSKTCRRHLNFTPTPVSAKPKRKEGPKGKESHDRVEPEPKRRMRRRVSKAAKAAAGKKCKASTAPDPAAPEPETTEVPPKRFRQKAPPSVPKVETMPTPARRAKAAQASEAVSHALQRTATQELQTPQEKNKESKGKDASHEAKDPDTKVTTPDSNAGKGNEDGDDQDTTKDATLYLCWDKEGVEEQNDTILDSIFRAVDADANRHQGHEDLGSSASSDKHKRKKDRRKSKKKSKKSRKSKKRRHSSTSSSKSDTYSESESSTSSSDEKD</sequence>
<feature type="compositionally biased region" description="Basic residues" evidence="1">
    <location>
        <begin position="273"/>
        <end position="299"/>
    </location>
</feature>
<reference evidence="3" key="2">
    <citation type="submission" date="2024-04" db="EMBL/GenBank/DDBJ databases">
        <authorList>
            <person name="Chen Y."/>
            <person name="Shah S."/>
            <person name="Dougan E. K."/>
            <person name="Thang M."/>
            <person name="Chan C."/>
        </authorList>
    </citation>
    <scope>NUCLEOTIDE SEQUENCE [LARGE SCALE GENOMIC DNA]</scope>
</reference>
<feature type="compositionally biased region" description="Basic and acidic residues" evidence="1">
    <location>
        <begin position="76"/>
        <end position="93"/>
    </location>
</feature>
<name>A0A9P1FHU6_9DINO</name>
<feature type="compositionally biased region" description="Basic and acidic residues" evidence="1">
    <location>
        <begin position="1"/>
        <end position="12"/>
    </location>
</feature>
<dbReference type="EMBL" id="CAMXCT030000186">
    <property type="protein sequence ID" value="CAL4762497.1"/>
    <property type="molecule type" value="Genomic_DNA"/>
</dbReference>
<feature type="compositionally biased region" description="Basic residues" evidence="1">
    <location>
        <begin position="94"/>
        <end position="113"/>
    </location>
</feature>
<feature type="compositionally biased region" description="Polar residues" evidence="1">
    <location>
        <begin position="169"/>
        <end position="181"/>
    </location>
</feature>
<feature type="region of interest" description="Disordered" evidence="1">
    <location>
        <begin position="258"/>
        <end position="323"/>
    </location>
</feature>